<keyword evidence="8" id="KW-1185">Reference proteome</keyword>
<accession>A0A7X8TMJ0</accession>
<comment type="similarity">
    <text evidence="5">Belongs to the LapA family.</text>
</comment>
<dbReference type="HAMAP" id="MF_01948">
    <property type="entry name" value="LPS_assembly_LapA"/>
    <property type="match status" value="1"/>
</dbReference>
<evidence type="ECO:0000256" key="4">
    <source>
        <dbReference type="ARBA" id="ARBA00023136"/>
    </source>
</evidence>
<reference evidence="7 8" key="1">
    <citation type="submission" date="2020-04" db="EMBL/GenBank/DDBJ databases">
        <title>Vibrio sp. SM6, a novel species isolated from seawater.</title>
        <authorList>
            <person name="Wang X."/>
        </authorList>
    </citation>
    <scope>NUCLEOTIDE SEQUENCE [LARGE SCALE GENOMIC DNA]</scope>
    <source>
        <strain evidence="7 8">SM6</strain>
    </source>
</reference>
<comment type="subcellular location">
    <subcellularLocation>
        <location evidence="5">Cell inner membrane</location>
        <topology evidence="5">Single-pass membrane protein</topology>
    </subcellularLocation>
</comment>
<feature type="domain" description="Lipopolysaccharide assembly protein A" evidence="6">
    <location>
        <begin position="22"/>
        <end position="79"/>
    </location>
</feature>
<gene>
    <name evidence="5" type="primary">lapA</name>
    <name evidence="7" type="ORF">HGP28_01085</name>
</gene>
<evidence type="ECO:0000256" key="3">
    <source>
        <dbReference type="ARBA" id="ARBA00022989"/>
    </source>
</evidence>
<keyword evidence="1 5" id="KW-1003">Cell membrane</keyword>
<organism evidence="7 8">
    <name type="scientific">Vibrio agarilyticus</name>
    <dbReference type="NCBI Taxonomy" id="2726741"/>
    <lineage>
        <taxon>Bacteria</taxon>
        <taxon>Pseudomonadati</taxon>
        <taxon>Pseudomonadota</taxon>
        <taxon>Gammaproteobacteria</taxon>
        <taxon>Vibrionales</taxon>
        <taxon>Vibrionaceae</taxon>
        <taxon>Vibrio</taxon>
    </lineage>
</organism>
<evidence type="ECO:0000256" key="2">
    <source>
        <dbReference type="ARBA" id="ARBA00022692"/>
    </source>
</evidence>
<keyword evidence="3 5" id="KW-1133">Transmembrane helix</keyword>
<dbReference type="GO" id="GO:0005886">
    <property type="term" value="C:plasma membrane"/>
    <property type="evidence" value="ECO:0007669"/>
    <property type="project" value="UniProtKB-SubCell"/>
</dbReference>
<dbReference type="Proteomes" id="UP000535589">
    <property type="component" value="Unassembled WGS sequence"/>
</dbReference>
<keyword evidence="4 5" id="KW-0472">Membrane</keyword>
<evidence type="ECO:0000313" key="8">
    <source>
        <dbReference type="Proteomes" id="UP000535589"/>
    </source>
</evidence>
<feature type="transmembrane region" description="Helical" evidence="5">
    <location>
        <begin position="44"/>
        <end position="66"/>
    </location>
</feature>
<protein>
    <recommendedName>
        <fullName evidence="5">Probable lipopolysaccharide assembly protein A</fullName>
    </recommendedName>
</protein>
<name>A0A7X8TMJ0_9VIBR</name>
<dbReference type="InterPro" id="IPR010445">
    <property type="entry name" value="LapA_dom"/>
</dbReference>
<keyword evidence="5" id="KW-0997">Cell inner membrane</keyword>
<comment type="function">
    <text evidence="5">Involved in the assembly of lipopolysaccharide (LPS).</text>
</comment>
<comment type="caution">
    <text evidence="7">The sequence shown here is derived from an EMBL/GenBank/DDBJ whole genome shotgun (WGS) entry which is preliminary data.</text>
</comment>
<dbReference type="RefSeq" id="WP_168834581.1">
    <property type="nucleotide sequence ID" value="NZ_JABAIK010000001.1"/>
</dbReference>
<sequence>MKIIKVIAVIALFLIALALGAQNQEVVNFNYLIAQSDFNLSTLLGLVFVIGFACAWLLFAGIHLKLKMQIRRLNKQLVKAGISAKSAQE</sequence>
<proteinExistence type="inferred from homology"/>
<comment type="caution">
    <text evidence="5">Lacks conserved residue(s) required for the propagation of feature annotation.</text>
</comment>
<evidence type="ECO:0000256" key="1">
    <source>
        <dbReference type="ARBA" id="ARBA00022475"/>
    </source>
</evidence>
<dbReference type="InterPro" id="IPR032906">
    <property type="entry name" value="LapA"/>
</dbReference>
<evidence type="ECO:0000256" key="5">
    <source>
        <dbReference type="HAMAP-Rule" id="MF_01948"/>
    </source>
</evidence>
<keyword evidence="2 5" id="KW-0812">Transmembrane</keyword>
<dbReference type="AlphaFoldDB" id="A0A7X8TMJ0"/>
<evidence type="ECO:0000313" key="7">
    <source>
        <dbReference type="EMBL" id="NLS11481.1"/>
    </source>
</evidence>
<dbReference type="Pfam" id="PF06305">
    <property type="entry name" value="LapA_dom"/>
    <property type="match status" value="1"/>
</dbReference>
<evidence type="ECO:0000259" key="6">
    <source>
        <dbReference type="Pfam" id="PF06305"/>
    </source>
</evidence>
<dbReference type="EMBL" id="JABAIK010000001">
    <property type="protein sequence ID" value="NLS11481.1"/>
    <property type="molecule type" value="Genomic_DNA"/>
</dbReference>
<dbReference type="GO" id="GO:0008653">
    <property type="term" value="P:lipopolysaccharide metabolic process"/>
    <property type="evidence" value="ECO:0007669"/>
    <property type="project" value="InterPro"/>
</dbReference>